<feature type="domain" description="Protein kinase" evidence="14">
    <location>
        <begin position="32"/>
        <end position="342"/>
    </location>
</feature>
<evidence type="ECO:0000256" key="6">
    <source>
        <dbReference type="ARBA" id="ARBA00022840"/>
    </source>
</evidence>
<dbReference type="InterPro" id="IPR011009">
    <property type="entry name" value="Kinase-like_dom_sf"/>
</dbReference>
<evidence type="ECO:0000256" key="8">
    <source>
        <dbReference type="ARBA" id="ARBA00048679"/>
    </source>
</evidence>
<dbReference type="PROSITE" id="PS00107">
    <property type="entry name" value="PROTEIN_KINASE_ATP"/>
    <property type="match status" value="1"/>
</dbReference>
<dbReference type="InterPro" id="IPR017441">
    <property type="entry name" value="Protein_kinase_ATP_BS"/>
</dbReference>
<evidence type="ECO:0000256" key="5">
    <source>
        <dbReference type="ARBA" id="ARBA00022777"/>
    </source>
</evidence>
<dbReference type="Proteomes" id="UP000492821">
    <property type="component" value="Unassembled WGS sequence"/>
</dbReference>
<dbReference type="FunFam" id="1.10.510.10:FF:000571">
    <property type="entry name" value="Maternal embryonic leucine zipper kinase"/>
    <property type="match status" value="1"/>
</dbReference>
<dbReference type="GO" id="GO:0005524">
    <property type="term" value="F:ATP binding"/>
    <property type="evidence" value="ECO:0007669"/>
    <property type="project" value="UniProtKB-UniRule"/>
</dbReference>
<evidence type="ECO:0000256" key="12">
    <source>
        <dbReference type="PROSITE-ProRule" id="PRU10141"/>
    </source>
</evidence>
<dbReference type="PROSITE" id="PS00108">
    <property type="entry name" value="PROTEIN_KINASE_ST"/>
    <property type="match status" value="1"/>
</dbReference>
<keyword evidence="4 10" id="KW-0547">Nucleotide-binding</keyword>
<dbReference type="WBParaSite" id="Pan_g5488.t1">
    <property type="protein sequence ID" value="Pan_g5488.t1"/>
    <property type="gene ID" value="Pan_g5488"/>
</dbReference>
<evidence type="ECO:0000313" key="15">
    <source>
        <dbReference type="Proteomes" id="UP000492821"/>
    </source>
</evidence>
<dbReference type="AlphaFoldDB" id="A0A7E4ZZY9"/>
<dbReference type="InterPro" id="IPR008271">
    <property type="entry name" value="Ser/Thr_kinase_AS"/>
</dbReference>
<evidence type="ECO:0000256" key="10">
    <source>
        <dbReference type="PIRSR" id="PIRSR630616-2"/>
    </source>
</evidence>
<evidence type="ECO:0000256" key="11">
    <source>
        <dbReference type="PIRSR" id="PIRSR630616-3"/>
    </source>
</evidence>
<name>A0A7E4ZZY9_PANRE</name>
<comment type="catalytic activity">
    <reaction evidence="8">
        <text>L-seryl-[protein] + ATP = O-phospho-L-seryl-[protein] + ADP + H(+)</text>
        <dbReference type="Rhea" id="RHEA:17989"/>
        <dbReference type="Rhea" id="RHEA-COMP:9863"/>
        <dbReference type="Rhea" id="RHEA-COMP:11604"/>
        <dbReference type="ChEBI" id="CHEBI:15378"/>
        <dbReference type="ChEBI" id="CHEBI:29999"/>
        <dbReference type="ChEBI" id="CHEBI:30616"/>
        <dbReference type="ChEBI" id="CHEBI:83421"/>
        <dbReference type="ChEBI" id="CHEBI:456216"/>
        <dbReference type="EC" id="2.7.11.1"/>
    </reaction>
</comment>
<dbReference type="SMART" id="SM00220">
    <property type="entry name" value="S_TKc"/>
    <property type="match status" value="1"/>
</dbReference>
<feature type="binding site" evidence="10">
    <location>
        <position position="173"/>
    </location>
    <ligand>
        <name>ATP</name>
        <dbReference type="ChEBI" id="CHEBI:30616"/>
    </ligand>
</feature>
<evidence type="ECO:0000256" key="4">
    <source>
        <dbReference type="ARBA" id="ARBA00022741"/>
    </source>
</evidence>
<dbReference type="Pfam" id="PF00069">
    <property type="entry name" value="Pkinase"/>
    <property type="match status" value="1"/>
</dbReference>
<accession>A0A7E4ZZY9</accession>
<comment type="cofactor">
    <cofactor evidence="1">
        <name>Mg(2+)</name>
        <dbReference type="ChEBI" id="CHEBI:18420"/>
    </cofactor>
</comment>
<keyword evidence="3" id="KW-0808">Transferase</keyword>
<evidence type="ECO:0000256" key="9">
    <source>
        <dbReference type="PIRSR" id="PIRSR630616-1"/>
    </source>
</evidence>
<evidence type="ECO:0000256" key="1">
    <source>
        <dbReference type="ARBA" id="ARBA00001946"/>
    </source>
</evidence>
<comment type="similarity">
    <text evidence="13">Belongs to the protein kinase superfamily.</text>
</comment>
<keyword evidence="5" id="KW-0418">Kinase</keyword>
<dbReference type="FunFam" id="3.30.200.20:FF:000042">
    <property type="entry name" value="Aurora kinase A"/>
    <property type="match status" value="1"/>
</dbReference>
<dbReference type="InterPro" id="IPR000719">
    <property type="entry name" value="Prot_kinase_dom"/>
</dbReference>
<feature type="cross-link" description="Glycyl lysine isopeptide (Lys-Gly) (interchain with G-Cter in SUMO2)" evidence="11">
    <location>
        <position position="157"/>
    </location>
</feature>
<dbReference type="SUPFAM" id="SSF56112">
    <property type="entry name" value="Protein kinase-like (PK-like)"/>
    <property type="match status" value="1"/>
</dbReference>
<reference evidence="15" key="1">
    <citation type="journal article" date="2013" name="Genetics">
        <title>The draft genome and transcriptome of Panagrellus redivivus are shaped by the harsh demands of a free-living lifestyle.</title>
        <authorList>
            <person name="Srinivasan J."/>
            <person name="Dillman A.R."/>
            <person name="Macchietto M.G."/>
            <person name="Heikkinen L."/>
            <person name="Lakso M."/>
            <person name="Fracchia K.M."/>
            <person name="Antoshechkin I."/>
            <person name="Mortazavi A."/>
            <person name="Wong G."/>
            <person name="Sternberg P.W."/>
        </authorList>
    </citation>
    <scope>NUCLEOTIDE SEQUENCE [LARGE SCALE GENOMIC DNA]</scope>
    <source>
        <strain evidence="15">MT8872</strain>
    </source>
</reference>
<keyword evidence="6 10" id="KW-0067">ATP-binding</keyword>
<organism evidence="15 16">
    <name type="scientific">Panagrellus redivivus</name>
    <name type="common">Microworm</name>
    <dbReference type="NCBI Taxonomy" id="6233"/>
    <lineage>
        <taxon>Eukaryota</taxon>
        <taxon>Metazoa</taxon>
        <taxon>Ecdysozoa</taxon>
        <taxon>Nematoda</taxon>
        <taxon>Chromadorea</taxon>
        <taxon>Rhabditida</taxon>
        <taxon>Tylenchina</taxon>
        <taxon>Panagrolaimomorpha</taxon>
        <taxon>Panagrolaimoidea</taxon>
        <taxon>Panagrolaimidae</taxon>
        <taxon>Panagrellus</taxon>
    </lineage>
</organism>
<dbReference type="PANTHER" id="PTHR24350">
    <property type="entry name" value="SERINE/THREONINE-PROTEIN KINASE IAL-RELATED"/>
    <property type="match status" value="1"/>
</dbReference>
<protein>
    <submittedName>
        <fullName evidence="16">Aurora kinase</fullName>
    </submittedName>
</protein>
<evidence type="ECO:0000313" key="16">
    <source>
        <dbReference type="WBParaSite" id="Pan_g5488.t1"/>
    </source>
</evidence>
<feature type="active site" description="Proton acceptor" evidence="9">
    <location>
        <position position="155"/>
    </location>
</feature>
<sequence length="342" mass="39066">MPKHQSIKKPIAGVLSFSVDRPEKKVCVRSDFEIGKMLGKGGFGTVYLCREIKTNKTMAIKEVKKSKLTNEQALQQLKREIQCQHSLRHNHILQLHDYFDDLQHVYILLEACQLGSLYRFVRKHDGLSLHRATYVIDCMADALNYCHIRHVIHRDIKPENILLTEEFVPKLADFGWAVRTEKKTQETMCGTPDYLSPEMLNSRNKHAHTFKVDNWAIGVLYYECLAGRAPFSGKDQATTFRNIEAARIHSHSKIPDDAMKIIKGNPLTSQFFGFCKNRKGVRLFVIFGSSERFGSCFDSFIMYKLSQLIHTGDIGTARITLTSLSKLRSPLGNTAITLSLMW</sequence>
<comment type="catalytic activity">
    <reaction evidence="7">
        <text>L-threonyl-[protein] + ATP = O-phospho-L-threonyl-[protein] + ADP + H(+)</text>
        <dbReference type="Rhea" id="RHEA:46608"/>
        <dbReference type="Rhea" id="RHEA-COMP:11060"/>
        <dbReference type="Rhea" id="RHEA-COMP:11605"/>
        <dbReference type="ChEBI" id="CHEBI:15378"/>
        <dbReference type="ChEBI" id="CHEBI:30013"/>
        <dbReference type="ChEBI" id="CHEBI:30616"/>
        <dbReference type="ChEBI" id="CHEBI:61977"/>
        <dbReference type="ChEBI" id="CHEBI:456216"/>
        <dbReference type="EC" id="2.7.11.1"/>
    </reaction>
</comment>
<dbReference type="InterPro" id="IPR030616">
    <property type="entry name" value="Aur-like"/>
</dbReference>
<keyword evidence="15" id="KW-1185">Reference proteome</keyword>
<dbReference type="GO" id="GO:0004674">
    <property type="term" value="F:protein serine/threonine kinase activity"/>
    <property type="evidence" value="ECO:0007669"/>
    <property type="project" value="UniProtKB-KW"/>
</dbReference>
<dbReference type="Gene3D" id="1.10.510.10">
    <property type="entry name" value="Transferase(Phosphotransferase) domain 1"/>
    <property type="match status" value="1"/>
</dbReference>
<evidence type="ECO:0000256" key="3">
    <source>
        <dbReference type="ARBA" id="ARBA00022679"/>
    </source>
</evidence>
<keyword evidence="2 13" id="KW-0723">Serine/threonine-protein kinase</keyword>
<reference evidence="16" key="2">
    <citation type="submission" date="2020-10" db="UniProtKB">
        <authorList>
            <consortium name="WormBaseParasite"/>
        </authorList>
    </citation>
    <scope>IDENTIFICATION</scope>
</reference>
<evidence type="ECO:0000256" key="13">
    <source>
        <dbReference type="RuleBase" id="RU000304"/>
    </source>
</evidence>
<evidence type="ECO:0000259" key="14">
    <source>
        <dbReference type="PROSITE" id="PS50011"/>
    </source>
</evidence>
<evidence type="ECO:0000256" key="7">
    <source>
        <dbReference type="ARBA" id="ARBA00047899"/>
    </source>
</evidence>
<feature type="binding site" evidence="10">
    <location>
        <begin position="159"/>
        <end position="160"/>
    </location>
    <ligand>
        <name>ATP</name>
        <dbReference type="ChEBI" id="CHEBI:30616"/>
    </ligand>
</feature>
<feature type="binding site" evidence="10 12">
    <location>
        <position position="61"/>
    </location>
    <ligand>
        <name>ATP</name>
        <dbReference type="ChEBI" id="CHEBI:30616"/>
    </ligand>
</feature>
<dbReference type="PROSITE" id="PS50011">
    <property type="entry name" value="PROTEIN_KINASE_DOM"/>
    <property type="match status" value="1"/>
</dbReference>
<proteinExistence type="inferred from homology"/>
<evidence type="ECO:0000256" key="2">
    <source>
        <dbReference type="ARBA" id="ARBA00022527"/>
    </source>
</evidence>